<keyword evidence="13" id="KW-0961">Cell wall biogenesis/degradation</keyword>
<proteinExistence type="predicted"/>
<comment type="catalytic activity">
    <reaction evidence="15">
        <text>[GlcNAc-(1-&gt;4)-Mur2Ac(oyl-L-Ala-gamma-D-Glu-L-Lys-D-Ala-D-Ala)](n)-di-trans,octa-cis-undecaprenyl diphosphate + beta-D-GlcNAc-(1-&gt;4)-Mur2Ac(oyl-L-Ala-gamma-D-Glu-L-Lys-D-Ala-D-Ala)-di-trans,octa-cis-undecaprenyl diphosphate = [GlcNAc-(1-&gt;4)-Mur2Ac(oyl-L-Ala-gamma-D-Glu-L-Lys-D-Ala-D-Ala)](n+1)-di-trans,octa-cis-undecaprenyl diphosphate + di-trans,octa-cis-undecaprenyl diphosphate + H(+)</text>
        <dbReference type="Rhea" id="RHEA:23708"/>
        <dbReference type="Rhea" id="RHEA-COMP:9602"/>
        <dbReference type="Rhea" id="RHEA-COMP:9603"/>
        <dbReference type="ChEBI" id="CHEBI:15378"/>
        <dbReference type="ChEBI" id="CHEBI:58405"/>
        <dbReference type="ChEBI" id="CHEBI:60033"/>
        <dbReference type="ChEBI" id="CHEBI:78435"/>
        <dbReference type="EC" id="2.4.99.28"/>
    </reaction>
</comment>
<dbReference type="InterPro" id="IPR036950">
    <property type="entry name" value="PBP_transglycosylase"/>
</dbReference>
<dbReference type="SUPFAM" id="SSF56601">
    <property type="entry name" value="beta-lactamase/transpeptidase-like"/>
    <property type="match status" value="1"/>
</dbReference>
<evidence type="ECO:0000256" key="2">
    <source>
        <dbReference type="ARBA" id="ARBA00022645"/>
    </source>
</evidence>
<evidence type="ECO:0000256" key="12">
    <source>
        <dbReference type="ARBA" id="ARBA00023268"/>
    </source>
</evidence>
<dbReference type="PANTHER" id="PTHR32282:SF27">
    <property type="entry name" value="PENICILLIN-BINDING PROTEIN 1A"/>
    <property type="match status" value="1"/>
</dbReference>
<gene>
    <name evidence="19" type="ORF">ACFOZ9_00070</name>
</gene>
<feature type="compositionally biased region" description="Polar residues" evidence="16">
    <location>
        <begin position="717"/>
        <end position="728"/>
    </location>
</feature>
<dbReference type="InterPro" id="IPR001460">
    <property type="entry name" value="PCN-bd_Tpept"/>
</dbReference>
<keyword evidence="4" id="KW-0328">Glycosyltransferase</keyword>
<comment type="subcellular location">
    <subcellularLocation>
        <location evidence="1">Membrane</location>
    </subcellularLocation>
</comment>
<dbReference type="Gene3D" id="1.10.3810.10">
    <property type="entry name" value="Biosynthetic peptidoglycan transglycosylase-like"/>
    <property type="match status" value="1"/>
</dbReference>
<dbReference type="InterPro" id="IPR012338">
    <property type="entry name" value="Beta-lactam/transpept-like"/>
</dbReference>
<dbReference type="Pfam" id="PF00912">
    <property type="entry name" value="Transgly"/>
    <property type="match status" value="1"/>
</dbReference>
<reference evidence="20" key="1">
    <citation type="journal article" date="2019" name="Int. J. Syst. Evol. Microbiol.">
        <title>The Global Catalogue of Microorganisms (GCM) 10K type strain sequencing project: providing services to taxonomists for standard genome sequencing and annotation.</title>
        <authorList>
            <consortium name="The Broad Institute Genomics Platform"/>
            <consortium name="The Broad Institute Genome Sequencing Center for Infectious Disease"/>
            <person name="Wu L."/>
            <person name="Ma J."/>
        </authorList>
    </citation>
    <scope>NUCLEOTIDE SEQUENCE [LARGE SCALE GENOMIC DNA]</scope>
    <source>
        <strain evidence="20">CCUG 56029</strain>
    </source>
</reference>
<organism evidence="19 20">
    <name type="scientific">Deinococcus navajonensis</name>
    <dbReference type="NCBI Taxonomy" id="309884"/>
    <lineage>
        <taxon>Bacteria</taxon>
        <taxon>Thermotogati</taxon>
        <taxon>Deinococcota</taxon>
        <taxon>Deinococci</taxon>
        <taxon>Deinococcales</taxon>
        <taxon>Deinococcaceae</taxon>
        <taxon>Deinococcus</taxon>
    </lineage>
</organism>
<evidence type="ECO:0000256" key="5">
    <source>
        <dbReference type="ARBA" id="ARBA00022679"/>
    </source>
</evidence>
<accession>A0ABV8XIC2</accession>
<keyword evidence="6" id="KW-0812">Transmembrane</keyword>
<dbReference type="Pfam" id="PF00905">
    <property type="entry name" value="Transpeptidase"/>
    <property type="match status" value="1"/>
</dbReference>
<dbReference type="InterPro" id="IPR023346">
    <property type="entry name" value="Lysozyme-like_dom_sf"/>
</dbReference>
<evidence type="ECO:0000313" key="19">
    <source>
        <dbReference type="EMBL" id="MFC4424586.1"/>
    </source>
</evidence>
<evidence type="ECO:0000256" key="3">
    <source>
        <dbReference type="ARBA" id="ARBA00022670"/>
    </source>
</evidence>
<evidence type="ECO:0000256" key="16">
    <source>
        <dbReference type="SAM" id="MobiDB-lite"/>
    </source>
</evidence>
<evidence type="ECO:0000256" key="14">
    <source>
        <dbReference type="ARBA" id="ARBA00044770"/>
    </source>
</evidence>
<dbReference type="RefSeq" id="WP_380034709.1">
    <property type="nucleotide sequence ID" value="NZ_JBHSEH010000001.1"/>
</dbReference>
<evidence type="ECO:0000256" key="13">
    <source>
        <dbReference type="ARBA" id="ARBA00023316"/>
    </source>
</evidence>
<dbReference type="InterPro" id="IPR050396">
    <property type="entry name" value="Glycosyltr_51/Transpeptidase"/>
</dbReference>
<comment type="caution">
    <text evidence="19">The sequence shown here is derived from an EMBL/GenBank/DDBJ whole genome shotgun (WGS) entry which is preliminary data.</text>
</comment>
<evidence type="ECO:0000256" key="4">
    <source>
        <dbReference type="ARBA" id="ARBA00022676"/>
    </source>
</evidence>
<dbReference type="EMBL" id="JBHSEH010000001">
    <property type="protein sequence ID" value="MFC4424586.1"/>
    <property type="molecule type" value="Genomic_DNA"/>
</dbReference>
<evidence type="ECO:0000256" key="8">
    <source>
        <dbReference type="ARBA" id="ARBA00022960"/>
    </source>
</evidence>
<evidence type="ECO:0000256" key="11">
    <source>
        <dbReference type="ARBA" id="ARBA00023136"/>
    </source>
</evidence>
<keyword evidence="20" id="KW-1185">Reference proteome</keyword>
<keyword evidence="5" id="KW-0808">Transferase</keyword>
<name>A0ABV8XIC2_9DEIO</name>
<evidence type="ECO:0000256" key="10">
    <source>
        <dbReference type="ARBA" id="ARBA00022989"/>
    </source>
</evidence>
<evidence type="ECO:0000259" key="18">
    <source>
        <dbReference type="Pfam" id="PF00912"/>
    </source>
</evidence>
<feature type="compositionally biased region" description="Pro residues" evidence="16">
    <location>
        <begin position="735"/>
        <end position="760"/>
    </location>
</feature>
<dbReference type="SUPFAM" id="SSF53955">
    <property type="entry name" value="Lysozyme-like"/>
    <property type="match status" value="1"/>
</dbReference>
<feature type="compositionally biased region" description="Acidic residues" evidence="16">
    <location>
        <begin position="795"/>
        <end position="811"/>
    </location>
</feature>
<keyword evidence="10" id="KW-1133">Transmembrane helix</keyword>
<evidence type="ECO:0000313" key="20">
    <source>
        <dbReference type="Proteomes" id="UP001595998"/>
    </source>
</evidence>
<evidence type="ECO:0000256" key="6">
    <source>
        <dbReference type="ARBA" id="ARBA00022692"/>
    </source>
</evidence>
<evidence type="ECO:0000259" key="17">
    <source>
        <dbReference type="Pfam" id="PF00905"/>
    </source>
</evidence>
<dbReference type="InterPro" id="IPR001264">
    <property type="entry name" value="Glyco_trans_51"/>
</dbReference>
<evidence type="ECO:0000256" key="9">
    <source>
        <dbReference type="ARBA" id="ARBA00022984"/>
    </source>
</evidence>
<keyword evidence="7" id="KW-0378">Hydrolase</keyword>
<keyword evidence="8" id="KW-0133">Cell shape</keyword>
<evidence type="ECO:0000256" key="1">
    <source>
        <dbReference type="ARBA" id="ARBA00004370"/>
    </source>
</evidence>
<feature type="domain" description="Penicillin-binding protein transpeptidase" evidence="17">
    <location>
        <begin position="355"/>
        <end position="599"/>
    </location>
</feature>
<dbReference type="PANTHER" id="PTHR32282">
    <property type="entry name" value="BINDING PROTEIN TRANSPEPTIDASE, PUTATIVE-RELATED"/>
    <property type="match status" value="1"/>
</dbReference>
<dbReference type="Gene3D" id="3.40.710.10">
    <property type="entry name" value="DD-peptidase/beta-lactamase superfamily"/>
    <property type="match status" value="1"/>
</dbReference>
<keyword evidence="12" id="KW-0511">Multifunctional enzyme</keyword>
<keyword evidence="9" id="KW-0573">Peptidoglycan synthesis</keyword>
<keyword evidence="11" id="KW-0472">Membrane</keyword>
<sequence length="837" mass="90288">MWVFRLLGVLLLLAFLGAGALWGMWGRDLPSVSDLDVLEFSGKTRVYDRTGQLVGTLTPSLSSGSGENRNLLKLGQISPWLQKAVVTSEDRRFFEHHGVDPIGIARGLIKGLLKNDLEGGSSITQQVVKNTLLSDLQGARTPERKFKEALLAYQIDRSFDKNKILNSYLNVVYWGDGGHSDIVGAGTAAHAYFRKAAADLNLAESVYLATIIPAPNRRYKDFKAYRPLMKSLLARMVEDGRVTQAEADAAWKTPIYPAGWRLGWNDDGTVTTAKLERPERLQENIDRMDAQAGENRYQSQHYLQAVEKELLPVIGRKALYGGGKIFTGMNLQAQQAAERASLQARLPEGATLGLALVNPKDGEVLALVGQKLTGGRPSDWNNATQGRRQVGSSIKPLLYTLALSQGWKQSDTVLDSPIAGDYQPMNYDRRWTGRYVTMRYALDHSLNLPTVRIAQELGIQSFEAKLREMGFTVPKDAGLSLSIGTLEASPLQMASAYATFANGGLYYAPTLVRKAEDARGKVLYTRAAPEPKRIWDAQTAFLGLDMLRGVVNDLSEAQGGLATRARIPGWDVGGKTGTTNDIKDLWFAGVTPLMAGAVWVGRQEGGALPDWAYSGTVPTPVWQQAVAGALQGQARVTFQQPAGITYRVVRQVNMAFREAEADAAPVARNGDRSTQASGGGFFSRRQSSSSAPQPQAPAQEQAAPEPTDEDQVAEPVTESTPAEDTTPVTEAPQDPETPAPPEVIPTPASEPTPAPEPVSPAPVAEPEAPPSPEDSAFTGEDPATSDPESTGSVEFEPEEPAPADPEPEEPAPADPEPLPQDPSGDAPLDPFGDAPLN</sequence>
<evidence type="ECO:0000256" key="15">
    <source>
        <dbReference type="ARBA" id="ARBA00049902"/>
    </source>
</evidence>
<dbReference type="EC" id="2.4.99.28" evidence="14"/>
<evidence type="ECO:0000256" key="7">
    <source>
        <dbReference type="ARBA" id="ARBA00022801"/>
    </source>
</evidence>
<protein>
    <recommendedName>
        <fullName evidence="14">peptidoglycan glycosyltransferase</fullName>
        <ecNumber evidence="14">2.4.99.28</ecNumber>
    </recommendedName>
</protein>
<feature type="region of interest" description="Disordered" evidence="16">
    <location>
        <begin position="661"/>
        <end position="837"/>
    </location>
</feature>
<feature type="compositionally biased region" description="Low complexity" evidence="16">
    <location>
        <begin position="683"/>
        <end position="705"/>
    </location>
</feature>
<keyword evidence="2" id="KW-0121">Carboxypeptidase</keyword>
<dbReference type="Proteomes" id="UP001595998">
    <property type="component" value="Unassembled WGS sequence"/>
</dbReference>
<keyword evidence="3" id="KW-0645">Protease</keyword>
<feature type="domain" description="Glycosyl transferase family 51" evidence="18">
    <location>
        <begin position="65"/>
        <end position="236"/>
    </location>
</feature>